<dbReference type="AlphaFoldDB" id="A0A8H6MLK3"/>
<evidence type="ECO:0000313" key="2">
    <source>
        <dbReference type="EMBL" id="KAF6797000.1"/>
    </source>
</evidence>
<accession>A0A8H6MLK3</accession>
<feature type="signal peptide" evidence="1">
    <location>
        <begin position="1"/>
        <end position="18"/>
    </location>
</feature>
<evidence type="ECO:0000313" key="3">
    <source>
        <dbReference type="Proteomes" id="UP000639643"/>
    </source>
</evidence>
<keyword evidence="3" id="KW-1185">Reference proteome</keyword>
<reference evidence="2" key="1">
    <citation type="journal article" date="2020" name="Phytopathology">
        <title>Genome Sequence Resources of Colletotrichum truncatum, C. plurivorum, C. musicola, and C. sojae: Four Species Pathogenic to Soybean (Glycine max).</title>
        <authorList>
            <person name="Rogerio F."/>
            <person name="Boufleur T.R."/>
            <person name="Ciampi-Guillardi M."/>
            <person name="Sukno S.A."/>
            <person name="Thon M.R."/>
            <person name="Massola Junior N.S."/>
            <person name="Baroncelli R."/>
        </authorList>
    </citation>
    <scope>NUCLEOTIDE SEQUENCE</scope>
    <source>
        <strain evidence="2">LFN0074</strain>
    </source>
</reference>
<dbReference type="OrthoDB" id="3552888at2759"/>
<sequence length="119" mass="13086">MQLTALSLLSFAAVAIQAAAIMTTRDAPLKGYNVFVPQWEFEVAPGEKVVLNGTIEEVRNQLAEINPEYRASSSLNVTNPQQAMQLYQASAHPGNIFEGSTVYCHGFVLGNRYLIWLAL</sequence>
<protein>
    <submittedName>
        <fullName evidence="2">Uncharacterized protein</fullName>
    </submittedName>
</protein>
<organism evidence="2 3">
    <name type="scientific">Colletotrichum musicola</name>
    <dbReference type="NCBI Taxonomy" id="2175873"/>
    <lineage>
        <taxon>Eukaryota</taxon>
        <taxon>Fungi</taxon>
        <taxon>Dikarya</taxon>
        <taxon>Ascomycota</taxon>
        <taxon>Pezizomycotina</taxon>
        <taxon>Sordariomycetes</taxon>
        <taxon>Hypocreomycetidae</taxon>
        <taxon>Glomerellales</taxon>
        <taxon>Glomerellaceae</taxon>
        <taxon>Colletotrichum</taxon>
        <taxon>Colletotrichum orchidearum species complex</taxon>
    </lineage>
</organism>
<keyword evidence="1" id="KW-0732">Signal</keyword>
<evidence type="ECO:0000256" key="1">
    <source>
        <dbReference type="SAM" id="SignalP"/>
    </source>
</evidence>
<feature type="chain" id="PRO_5034673130" evidence="1">
    <location>
        <begin position="19"/>
        <end position="119"/>
    </location>
</feature>
<dbReference type="EMBL" id="WIGM01001454">
    <property type="protein sequence ID" value="KAF6797000.1"/>
    <property type="molecule type" value="Genomic_DNA"/>
</dbReference>
<feature type="non-terminal residue" evidence="2">
    <location>
        <position position="119"/>
    </location>
</feature>
<proteinExistence type="predicted"/>
<name>A0A8H6MLK3_9PEZI</name>
<dbReference type="Proteomes" id="UP000639643">
    <property type="component" value="Unassembled WGS sequence"/>
</dbReference>
<gene>
    <name evidence="2" type="ORF">CMUS01_15820</name>
</gene>
<comment type="caution">
    <text evidence="2">The sequence shown here is derived from an EMBL/GenBank/DDBJ whole genome shotgun (WGS) entry which is preliminary data.</text>
</comment>